<protein>
    <recommendedName>
        <fullName evidence="5">Glucose 1-dehydrogenase (NAD(P)(+))</fullName>
    </recommendedName>
</protein>
<dbReference type="PRINTS" id="PR00081">
    <property type="entry name" value="GDHRDH"/>
</dbReference>
<sequence>MLMDLFSLDGKIALVSGAGRGIGRSIALALARAGADIVVFSRTEEQFRSTAAEIEASGRRALGLRVDVSDPDDVRAIVAKSLEEYGHIDIIVNNAGLNPSYALAEEVKDGHWDQIMAVNLYGAFNCCREVIPIMKKQGGGCMINVASVAGIKGLYKCSAYSASKGGLVQLTRSMAIELAPFNIRANVLAPGFVGTELTEQLLSDAEEGQRALSLIPMGRTGKPEEIAPAAVFLASDAASYVTGAVFCVDGGWSAW</sequence>
<dbReference type="SUPFAM" id="SSF51735">
    <property type="entry name" value="NAD(P)-binding Rossmann-fold domains"/>
    <property type="match status" value="1"/>
</dbReference>
<dbReference type="PANTHER" id="PTHR42760">
    <property type="entry name" value="SHORT-CHAIN DEHYDROGENASES/REDUCTASES FAMILY MEMBER"/>
    <property type="match status" value="1"/>
</dbReference>
<dbReference type="AlphaFoldDB" id="A0A1F2WRJ3"/>
<organism evidence="3 4">
    <name type="scientific">Candidatus Solincola sediminis</name>
    <dbReference type="NCBI Taxonomy" id="1797199"/>
    <lineage>
        <taxon>Bacteria</taxon>
        <taxon>Bacillati</taxon>
        <taxon>Actinomycetota</taxon>
        <taxon>Candidatus Geothermincolia</taxon>
        <taxon>Candidatus Geothermincolales</taxon>
        <taxon>Candidatus Geothermincolaceae</taxon>
        <taxon>Candidatus Solincola</taxon>
    </lineage>
</organism>
<dbReference type="PANTHER" id="PTHR42760:SF133">
    <property type="entry name" value="3-OXOACYL-[ACYL-CARRIER-PROTEIN] REDUCTASE"/>
    <property type="match status" value="1"/>
</dbReference>
<dbReference type="Gene3D" id="3.40.50.720">
    <property type="entry name" value="NAD(P)-binding Rossmann-like Domain"/>
    <property type="match status" value="1"/>
</dbReference>
<comment type="caution">
    <text evidence="3">The sequence shown here is derived from an EMBL/GenBank/DDBJ whole genome shotgun (WGS) entry which is preliminary data.</text>
</comment>
<evidence type="ECO:0000256" key="1">
    <source>
        <dbReference type="ARBA" id="ARBA00006484"/>
    </source>
</evidence>
<comment type="similarity">
    <text evidence="1">Belongs to the short-chain dehydrogenases/reductases (SDR) family.</text>
</comment>
<reference evidence="3 4" key="1">
    <citation type="journal article" date="2016" name="Nat. Commun.">
        <title>Thousands of microbial genomes shed light on interconnected biogeochemical processes in an aquifer system.</title>
        <authorList>
            <person name="Anantharaman K."/>
            <person name="Brown C.T."/>
            <person name="Hug L.A."/>
            <person name="Sharon I."/>
            <person name="Castelle C.J."/>
            <person name="Probst A.J."/>
            <person name="Thomas B.C."/>
            <person name="Singh A."/>
            <person name="Wilkins M.J."/>
            <person name="Karaoz U."/>
            <person name="Brodie E.L."/>
            <person name="Williams K.H."/>
            <person name="Hubbard S.S."/>
            <person name="Banfield J.F."/>
        </authorList>
    </citation>
    <scope>NUCLEOTIDE SEQUENCE [LARGE SCALE GENOMIC DNA]</scope>
</reference>
<evidence type="ECO:0008006" key="5">
    <source>
        <dbReference type="Google" id="ProtNLM"/>
    </source>
</evidence>
<dbReference type="PRINTS" id="PR00080">
    <property type="entry name" value="SDRFAMILY"/>
</dbReference>
<dbReference type="FunFam" id="3.40.50.720:FF:000084">
    <property type="entry name" value="Short-chain dehydrogenase reductase"/>
    <property type="match status" value="1"/>
</dbReference>
<dbReference type="GO" id="GO:0006633">
    <property type="term" value="P:fatty acid biosynthetic process"/>
    <property type="evidence" value="ECO:0007669"/>
    <property type="project" value="TreeGrafter"/>
</dbReference>
<evidence type="ECO:0000256" key="2">
    <source>
        <dbReference type="ARBA" id="ARBA00023002"/>
    </source>
</evidence>
<dbReference type="GO" id="GO:0048038">
    <property type="term" value="F:quinone binding"/>
    <property type="evidence" value="ECO:0007669"/>
    <property type="project" value="TreeGrafter"/>
</dbReference>
<gene>
    <name evidence="3" type="ORF">A2Y75_11515</name>
</gene>
<dbReference type="Pfam" id="PF13561">
    <property type="entry name" value="adh_short_C2"/>
    <property type="match status" value="1"/>
</dbReference>
<dbReference type="NCBIfam" id="NF005559">
    <property type="entry name" value="PRK07231.1"/>
    <property type="match status" value="1"/>
</dbReference>
<dbReference type="STRING" id="1797197.A2Y75_11515"/>
<proteinExistence type="inferred from homology"/>
<evidence type="ECO:0000313" key="3">
    <source>
        <dbReference type="EMBL" id="OFW59487.1"/>
    </source>
</evidence>
<dbReference type="InterPro" id="IPR002347">
    <property type="entry name" value="SDR_fam"/>
</dbReference>
<accession>A0A1F2WRJ3</accession>
<dbReference type="EMBL" id="MELK01000015">
    <property type="protein sequence ID" value="OFW59487.1"/>
    <property type="molecule type" value="Genomic_DNA"/>
</dbReference>
<dbReference type="PROSITE" id="PS00061">
    <property type="entry name" value="ADH_SHORT"/>
    <property type="match status" value="1"/>
</dbReference>
<dbReference type="NCBIfam" id="NF009466">
    <property type="entry name" value="PRK12826.1-2"/>
    <property type="match status" value="1"/>
</dbReference>
<name>A0A1F2WRJ3_9ACTN</name>
<keyword evidence="2" id="KW-0560">Oxidoreductase</keyword>
<dbReference type="GO" id="GO:0016616">
    <property type="term" value="F:oxidoreductase activity, acting on the CH-OH group of donors, NAD or NADP as acceptor"/>
    <property type="evidence" value="ECO:0007669"/>
    <property type="project" value="TreeGrafter"/>
</dbReference>
<dbReference type="InterPro" id="IPR036291">
    <property type="entry name" value="NAD(P)-bd_dom_sf"/>
</dbReference>
<dbReference type="Proteomes" id="UP000177876">
    <property type="component" value="Unassembled WGS sequence"/>
</dbReference>
<dbReference type="InterPro" id="IPR020904">
    <property type="entry name" value="Sc_DH/Rdtase_CS"/>
</dbReference>
<evidence type="ECO:0000313" key="4">
    <source>
        <dbReference type="Proteomes" id="UP000177876"/>
    </source>
</evidence>